<accession>A0A319E352</accession>
<feature type="compositionally biased region" description="Polar residues" evidence="6">
    <location>
        <begin position="178"/>
        <end position="191"/>
    </location>
</feature>
<feature type="compositionally biased region" description="Low complexity" evidence="6">
    <location>
        <begin position="1122"/>
        <end position="1136"/>
    </location>
</feature>
<evidence type="ECO:0000256" key="4">
    <source>
        <dbReference type="ARBA" id="ARBA00022895"/>
    </source>
</evidence>
<dbReference type="GO" id="GO:0042162">
    <property type="term" value="F:telomeric DNA binding"/>
    <property type="evidence" value="ECO:0007669"/>
    <property type="project" value="InterPro"/>
</dbReference>
<dbReference type="InterPro" id="IPR019437">
    <property type="entry name" value="TPP1/Est3"/>
</dbReference>
<feature type="compositionally biased region" description="Polar residues" evidence="6">
    <location>
        <begin position="711"/>
        <end position="723"/>
    </location>
</feature>
<evidence type="ECO:0000256" key="2">
    <source>
        <dbReference type="ARBA" id="ARBA00004574"/>
    </source>
</evidence>
<protein>
    <recommendedName>
        <fullName evidence="7">Shelterin complex subunit TPP1/Est3 domain-containing protein</fullName>
    </recommendedName>
</protein>
<proteinExistence type="predicted"/>
<dbReference type="Proteomes" id="UP000247810">
    <property type="component" value="Unassembled WGS sequence"/>
</dbReference>
<evidence type="ECO:0000313" key="9">
    <source>
        <dbReference type="Proteomes" id="UP000247810"/>
    </source>
</evidence>
<keyword evidence="5" id="KW-0539">Nucleus</keyword>
<evidence type="ECO:0000313" key="8">
    <source>
        <dbReference type="EMBL" id="PYH98193.1"/>
    </source>
</evidence>
<feature type="region of interest" description="Disordered" evidence="6">
    <location>
        <begin position="1333"/>
        <end position="1359"/>
    </location>
</feature>
<dbReference type="Pfam" id="PF10341">
    <property type="entry name" value="TPP1"/>
    <property type="match status" value="1"/>
</dbReference>
<organism evidence="8 9">
    <name type="scientific">Aspergillus ellipticus CBS 707.79</name>
    <dbReference type="NCBI Taxonomy" id="1448320"/>
    <lineage>
        <taxon>Eukaryota</taxon>
        <taxon>Fungi</taxon>
        <taxon>Dikarya</taxon>
        <taxon>Ascomycota</taxon>
        <taxon>Pezizomycotina</taxon>
        <taxon>Eurotiomycetes</taxon>
        <taxon>Eurotiomycetidae</taxon>
        <taxon>Eurotiales</taxon>
        <taxon>Aspergillaceae</taxon>
        <taxon>Aspergillus</taxon>
        <taxon>Aspergillus subgen. Circumdati</taxon>
    </lineage>
</organism>
<keyword evidence="3" id="KW-0158">Chromosome</keyword>
<name>A0A319E352_9EURO</name>
<gene>
    <name evidence="8" type="ORF">BO71DRAFT_371698</name>
</gene>
<keyword evidence="9" id="KW-1185">Reference proteome</keyword>
<feature type="region of interest" description="Disordered" evidence="6">
    <location>
        <begin position="251"/>
        <end position="306"/>
    </location>
</feature>
<feature type="region of interest" description="Disordered" evidence="6">
    <location>
        <begin position="711"/>
        <end position="779"/>
    </location>
</feature>
<feature type="compositionally biased region" description="Polar residues" evidence="6">
    <location>
        <begin position="596"/>
        <end position="620"/>
    </location>
</feature>
<dbReference type="GO" id="GO:0005697">
    <property type="term" value="C:telomerase holoenzyme complex"/>
    <property type="evidence" value="ECO:0007669"/>
    <property type="project" value="InterPro"/>
</dbReference>
<feature type="compositionally biased region" description="Polar residues" evidence="6">
    <location>
        <begin position="294"/>
        <end position="306"/>
    </location>
</feature>
<feature type="region of interest" description="Disordered" evidence="6">
    <location>
        <begin position="1185"/>
        <end position="1318"/>
    </location>
</feature>
<feature type="compositionally biased region" description="Low complexity" evidence="6">
    <location>
        <begin position="1060"/>
        <end position="1089"/>
    </location>
</feature>
<feature type="compositionally biased region" description="Acidic residues" evidence="6">
    <location>
        <begin position="1282"/>
        <end position="1292"/>
    </location>
</feature>
<dbReference type="GO" id="GO:0000781">
    <property type="term" value="C:chromosome, telomeric region"/>
    <property type="evidence" value="ECO:0007669"/>
    <property type="project" value="UniProtKB-SubCell"/>
</dbReference>
<feature type="domain" description="Shelterin complex subunit TPP1/Est3" evidence="7">
    <location>
        <begin position="5"/>
        <end position="127"/>
    </location>
</feature>
<keyword evidence="4" id="KW-0779">Telomere</keyword>
<evidence type="ECO:0000256" key="1">
    <source>
        <dbReference type="ARBA" id="ARBA00004123"/>
    </source>
</evidence>
<dbReference type="GO" id="GO:0007004">
    <property type="term" value="P:telomere maintenance via telomerase"/>
    <property type="evidence" value="ECO:0007669"/>
    <property type="project" value="InterPro"/>
</dbReference>
<feature type="compositionally biased region" description="Basic and acidic residues" evidence="6">
    <location>
        <begin position="1343"/>
        <end position="1359"/>
    </location>
</feature>
<feature type="region of interest" description="Disordered" evidence="6">
    <location>
        <begin position="167"/>
        <end position="191"/>
    </location>
</feature>
<dbReference type="VEuPathDB" id="FungiDB:BO71DRAFT_371698"/>
<reference evidence="8 9" key="1">
    <citation type="submission" date="2018-02" db="EMBL/GenBank/DDBJ databases">
        <title>The genomes of Aspergillus section Nigri reveals drivers in fungal speciation.</title>
        <authorList>
            <consortium name="DOE Joint Genome Institute"/>
            <person name="Vesth T.C."/>
            <person name="Nybo J."/>
            <person name="Theobald S."/>
            <person name="Brandl J."/>
            <person name="Frisvad J.C."/>
            <person name="Nielsen K.F."/>
            <person name="Lyhne E.K."/>
            <person name="Kogle M.E."/>
            <person name="Kuo A."/>
            <person name="Riley R."/>
            <person name="Clum A."/>
            <person name="Nolan M."/>
            <person name="Lipzen A."/>
            <person name="Salamov A."/>
            <person name="Henrissat B."/>
            <person name="Wiebenga A."/>
            <person name="De vries R.P."/>
            <person name="Grigoriev I.V."/>
            <person name="Mortensen U.H."/>
            <person name="Andersen M.R."/>
            <person name="Baker S.E."/>
        </authorList>
    </citation>
    <scope>NUCLEOTIDE SEQUENCE [LARGE SCALE GENOMIC DNA]</scope>
    <source>
        <strain evidence="8 9">CBS 707.79</strain>
    </source>
</reference>
<dbReference type="EMBL" id="KZ825814">
    <property type="protein sequence ID" value="PYH98193.1"/>
    <property type="molecule type" value="Genomic_DNA"/>
</dbReference>
<sequence>MASKKPWITSFLEKHLSVYLQGSCNPDDYGDDGSNLRFSVHSEHSALINSWTEKEAVPTLNLTDSTTQIDAILSQEALEEYQKRAPDRPLGKNTVRGYNIQLLGFEVVLEYSTAEPNVHLYVQHFNIAWQEGKIRAAPQGKSIKRIPLLKKLMQSVFRRVKGPTKQGLVSNEEVDDSYGSQANQATQQPASQGILMSQIPSIAPSRNLSLPPSLLGSKSTDMLLDQLGTNSETAGAPRPFNDKAHMGVGTAAQLRSSQHSAEISRSHSLPREPLSATHPGQLQRPTETERLQASVEQSNIVRDSLSNENIQEAPIEAESEQQQLVGHVEESALSATEKGAASPQNGPSDKELLRPMNPPEHPRPSHADPWGEMSKIRTRDVRIPKEQAELLEQHRRRWIPPSPGESTPQGHVPPRLLDQWNKIALRRHMAKERELKGMQPEPPETHQSLPSIPSPTPQPDLDSEGENLSWSESEPEQESRPRQVLPEDSSPIRGRPKRVVEPSHPNDTYLPSEQSPRKASPEPGHLNNNSSQPMDEDQEDPDVAMRVSSPGADQPVNHNDATALDDTAHINGAQDESEEDSDESVMDTSVPCPLGNHTQEVQLTSQSEQEVASSGSSLPGPSTREHVQVVETPDINLRRHRLEGPSKSEHSLQPSRSGQVSSEKAKSSSQSLILNTYPKESSSQISDHDRAGRGMVSNDVDILGTRINSSLPIHDTASSTTSDMALDSSAPRPREASMSIGGPAHQSQTSNPFSSYREMPSSMPSEAEEQVGTSAKRPMVPSLKRLASEIAHEELSPTKRCKTEQDRQLIEPVFATVARGQSSVGQSTEKLEEAQNVYEKFRRDYPSYSGAFDYFTNLCSKLQAVRAQGHLKRSFLWDDFIIKHLEEYPHYLEQCLSEENKSLVYEEYFTSFFSKPSYKKRSLTAYGIDISAAQDIPTSQALSPDASVSLETPNNSFTGSLVDRLTNFHAHSFGPGTQDMQSDTDMEYLSCIMSSPTPQEKVCRGIPGPEKLPVISEQPMEVGREQESESDASMGEAEPDTGDSTRPQTPIADPVKQAESTDSGSETSETGSLTPDQQQLRQMLQSEQQPKPDVAENDIDSRQRGPAAGGQLESVKVEHSGSSRAESSSAEPSSAESDSEDEQKPSAVHEQPSSIRLGFSNPESQTEANALAAYDQRKAVTYLDSSIPESVPEPWNQAVHEQFKMIDLDSNIPESQPRQEPPAVDTETQAPDPAQHSQPSSSESESKSSHEDMDDETHETASIELGDGSQEANAAEAADLATESEAESEAESINENWFDSLRHMRPTGPVWSDDPHTPFKQWARADQNVLSERYRRGGASITVDEKGVTQRPEYRRQND</sequence>
<feature type="compositionally biased region" description="Polar residues" evidence="6">
    <location>
        <begin position="672"/>
        <end position="685"/>
    </location>
</feature>
<feature type="compositionally biased region" description="Acidic residues" evidence="6">
    <location>
        <begin position="575"/>
        <end position="585"/>
    </location>
</feature>
<evidence type="ECO:0000256" key="6">
    <source>
        <dbReference type="SAM" id="MobiDB-lite"/>
    </source>
</evidence>
<comment type="subcellular location">
    <subcellularLocation>
        <location evidence="2">Chromosome</location>
        <location evidence="2">Telomere</location>
    </subcellularLocation>
    <subcellularLocation>
        <location evidence="1">Nucleus</location>
    </subcellularLocation>
</comment>
<dbReference type="OrthoDB" id="3538943at2759"/>
<feature type="compositionally biased region" description="Basic and acidic residues" evidence="6">
    <location>
        <begin position="374"/>
        <end position="393"/>
    </location>
</feature>
<feature type="compositionally biased region" description="Polar residues" evidence="6">
    <location>
        <begin position="253"/>
        <end position="267"/>
    </location>
</feature>
<feature type="compositionally biased region" description="Low complexity" evidence="6">
    <location>
        <begin position="1271"/>
        <end position="1281"/>
    </location>
</feature>
<feature type="region of interest" description="Disordered" evidence="6">
    <location>
        <begin position="998"/>
        <end position="1172"/>
    </location>
</feature>
<evidence type="ECO:0000256" key="5">
    <source>
        <dbReference type="ARBA" id="ARBA00023242"/>
    </source>
</evidence>
<feature type="compositionally biased region" description="Polar residues" evidence="6">
    <location>
        <begin position="745"/>
        <end position="754"/>
    </location>
</feature>
<evidence type="ECO:0000259" key="7">
    <source>
        <dbReference type="Pfam" id="PF10341"/>
    </source>
</evidence>
<dbReference type="STRING" id="1448320.A0A319E352"/>
<feature type="region of interest" description="Disordered" evidence="6">
    <location>
        <begin position="319"/>
        <end position="693"/>
    </location>
</feature>
<evidence type="ECO:0000256" key="3">
    <source>
        <dbReference type="ARBA" id="ARBA00022454"/>
    </source>
</evidence>
<feature type="compositionally biased region" description="Polar residues" evidence="6">
    <location>
        <begin position="505"/>
        <end position="514"/>
    </location>
</feature>
<feature type="compositionally biased region" description="Low complexity" evidence="6">
    <location>
        <begin position="657"/>
        <end position="671"/>
    </location>
</feature>